<evidence type="ECO:0000313" key="7">
    <source>
        <dbReference type="Proteomes" id="UP001221142"/>
    </source>
</evidence>
<protein>
    <recommendedName>
        <fullName evidence="5">MYND-type domain-containing protein</fullName>
    </recommendedName>
</protein>
<evidence type="ECO:0000259" key="5">
    <source>
        <dbReference type="PROSITE" id="PS50865"/>
    </source>
</evidence>
<evidence type="ECO:0000313" key="6">
    <source>
        <dbReference type="EMBL" id="KAJ7638189.1"/>
    </source>
</evidence>
<dbReference type="AlphaFoldDB" id="A0AAD7FQP6"/>
<dbReference type="Proteomes" id="UP001221142">
    <property type="component" value="Unassembled WGS sequence"/>
</dbReference>
<keyword evidence="3" id="KW-0862">Zinc</keyword>
<reference evidence="6" key="1">
    <citation type="submission" date="2023-03" db="EMBL/GenBank/DDBJ databases">
        <title>Massive genome expansion in bonnet fungi (Mycena s.s.) driven by repeated elements and novel gene families across ecological guilds.</title>
        <authorList>
            <consortium name="Lawrence Berkeley National Laboratory"/>
            <person name="Harder C.B."/>
            <person name="Miyauchi S."/>
            <person name="Viragh M."/>
            <person name="Kuo A."/>
            <person name="Thoen E."/>
            <person name="Andreopoulos B."/>
            <person name="Lu D."/>
            <person name="Skrede I."/>
            <person name="Drula E."/>
            <person name="Henrissat B."/>
            <person name="Morin E."/>
            <person name="Kohler A."/>
            <person name="Barry K."/>
            <person name="LaButti K."/>
            <person name="Morin E."/>
            <person name="Salamov A."/>
            <person name="Lipzen A."/>
            <person name="Mereny Z."/>
            <person name="Hegedus B."/>
            <person name="Baldrian P."/>
            <person name="Stursova M."/>
            <person name="Weitz H."/>
            <person name="Taylor A."/>
            <person name="Grigoriev I.V."/>
            <person name="Nagy L.G."/>
            <person name="Martin F."/>
            <person name="Kauserud H."/>
        </authorList>
    </citation>
    <scope>NUCLEOTIDE SEQUENCE</scope>
    <source>
        <strain evidence="6">9284</strain>
    </source>
</reference>
<dbReference type="PROSITE" id="PS50865">
    <property type="entry name" value="ZF_MYND_2"/>
    <property type="match status" value="1"/>
</dbReference>
<organism evidence="6 7">
    <name type="scientific">Roridomyces roridus</name>
    <dbReference type="NCBI Taxonomy" id="1738132"/>
    <lineage>
        <taxon>Eukaryota</taxon>
        <taxon>Fungi</taxon>
        <taxon>Dikarya</taxon>
        <taxon>Basidiomycota</taxon>
        <taxon>Agaricomycotina</taxon>
        <taxon>Agaricomycetes</taxon>
        <taxon>Agaricomycetidae</taxon>
        <taxon>Agaricales</taxon>
        <taxon>Marasmiineae</taxon>
        <taxon>Mycenaceae</taxon>
        <taxon>Roridomyces</taxon>
    </lineage>
</organism>
<sequence length="681" mass="74804">MPANQPKKTKKTGAVETGGAHPSVSQLLAAAALSTSPEALVMQVSCMLGIPDVRNARGLKQCHQNFGAISSTLDKMFSQIRAHPGGNAVLADSLATATIVIYGRIGEDISLRTRIFNDTHFLENAMALLSFSSSTSEATVIEILSNITRFQETPILAKVARCTPLILDYAQAQEAGIKNAVMGIVTRCTAAALVDDANPHTQAAALMFLPRVIRFSLDVVLLPASILLTLRNMGFFCFMMSRRLSTVFLSSPDVMDFLAASTRAKDSCTRCLAQSALLEMYLGSTTDTLPNDRSELQPIISGFKSSVVEAAEQQETLTALVRSFTSGDSGRSHSEFGHAFSELIQRKEPLVRKALQREMNMPNILRTCEAAVRRDGSGDITADILHLELLLSQKEEATNFARSCIGKHPSVAYFHYAMTITMGQQFEPVLIAEKGLQCRITTEFIRQELLYYVSHFLYHNLINMLRGDLDVGRSQTVNVLAKKAEALTRTFLKISPPDHHRMLEMTAIVTLLDLLMKGHTLTDGELQIASSKLRSTYDIARSTGSVQLPRECLALGDILARVSSAWGRWGPTMSRYTGGGMATTPLADDRVDEYFVAWLKKLDEATPESLLSEIHRIDPGEGRYGPAQLHKCSACDKPSAALKRCEGCQKARYCNDVCQRAHWKVHRKACKASKSLEGLQI</sequence>
<dbReference type="InterPro" id="IPR002893">
    <property type="entry name" value="Znf_MYND"/>
</dbReference>
<evidence type="ECO:0000256" key="3">
    <source>
        <dbReference type="ARBA" id="ARBA00022833"/>
    </source>
</evidence>
<keyword evidence="7" id="KW-1185">Reference proteome</keyword>
<name>A0AAD7FQP6_9AGAR</name>
<comment type="caution">
    <text evidence="6">The sequence shown here is derived from an EMBL/GenBank/DDBJ whole genome shotgun (WGS) entry which is preliminary data.</text>
</comment>
<dbReference type="GO" id="GO:0008270">
    <property type="term" value="F:zinc ion binding"/>
    <property type="evidence" value="ECO:0007669"/>
    <property type="project" value="UniProtKB-KW"/>
</dbReference>
<gene>
    <name evidence="6" type="ORF">FB45DRAFT_397054</name>
</gene>
<feature type="domain" description="MYND-type" evidence="5">
    <location>
        <begin position="632"/>
        <end position="670"/>
    </location>
</feature>
<dbReference type="SUPFAM" id="SSF144232">
    <property type="entry name" value="HIT/MYND zinc finger-like"/>
    <property type="match status" value="1"/>
</dbReference>
<evidence type="ECO:0000256" key="1">
    <source>
        <dbReference type="ARBA" id="ARBA00022723"/>
    </source>
</evidence>
<dbReference type="Gene3D" id="6.10.140.2220">
    <property type="match status" value="1"/>
</dbReference>
<accession>A0AAD7FQP6</accession>
<evidence type="ECO:0000256" key="4">
    <source>
        <dbReference type="PROSITE-ProRule" id="PRU00134"/>
    </source>
</evidence>
<dbReference type="Pfam" id="PF01753">
    <property type="entry name" value="zf-MYND"/>
    <property type="match status" value="1"/>
</dbReference>
<keyword evidence="2 4" id="KW-0863">Zinc-finger</keyword>
<dbReference type="EMBL" id="JARKIF010000005">
    <property type="protein sequence ID" value="KAJ7638189.1"/>
    <property type="molecule type" value="Genomic_DNA"/>
</dbReference>
<proteinExistence type="predicted"/>
<evidence type="ECO:0000256" key="2">
    <source>
        <dbReference type="ARBA" id="ARBA00022771"/>
    </source>
</evidence>
<keyword evidence="1" id="KW-0479">Metal-binding</keyword>